<name>A0AAV0NV64_9ROSI</name>
<feature type="transmembrane region" description="Helical" evidence="11">
    <location>
        <begin position="134"/>
        <end position="151"/>
    </location>
</feature>
<evidence type="ECO:0000256" key="9">
    <source>
        <dbReference type="ARBA" id="ARBA00023065"/>
    </source>
</evidence>
<evidence type="ECO:0000256" key="11">
    <source>
        <dbReference type="RuleBase" id="RU363060"/>
    </source>
</evidence>
<dbReference type="PANTHER" id="PTHR10263">
    <property type="entry name" value="V-TYPE PROTON ATPASE PROTEOLIPID SUBUNIT"/>
    <property type="match status" value="1"/>
</dbReference>
<evidence type="ECO:0000256" key="7">
    <source>
        <dbReference type="ARBA" id="ARBA00022781"/>
    </source>
</evidence>
<dbReference type="InterPro" id="IPR011555">
    <property type="entry name" value="ATPase_proteolipid_su_C_euk"/>
</dbReference>
<dbReference type="CDD" id="cd18175">
    <property type="entry name" value="ATP-synt_Vo_c_ATP6C_rpt1"/>
    <property type="match status" value="1"/>
</dbReference>
<evidence type="ECO:0000256" key="1">
    <source>
        <dbReference type="ARBA" id="ARBA00002481"/>
    </source>
</evidence>
<dbReference type="EMBL" id="CAMGYJ010000008">
    <property type="protein sequence ID" value="CAI0462113.1"/>
    <property type="molecule type" value="Genomic_DNA"/>
</dbReference>
<organism evidence="13 14">
    <name type="scientific">Linum tenue</name>
    <dbReference type="NCBI Taxonomy" id="586396"/>
    <lineage>
        <taxon>Eukaryota</taxon>
        <taxon>Viridiplantae</taxon>
        <taxon>Streptophyta</taxon>
        <taxon>Embryophyta</taxon>
        <taxon>Tracheophyta</taxon>
        <taxon>Spermatophyta</taxon>
        <taxon>Magnoliopsida</taxon>
        <taxon>eudicotyledons</taxon>
        <taxon>Gunneridae</taxon>
        <taxon>Pentapetalae</taxon>
        <taxon>rosids</taxon>
        <taxon>fabids</taxon>
        <taxon>Malpighiales</taxon>
        <taxon>Linaceae</taxon>
        <taxon>Linum</taxon>
    </lineage>
</organism>
<evidence type="ECO:0000256" key="4">
    <source>
        <dbReference type="ARBA" id="ARBA00022448"/>
    </source>
</evidence>
<feature type="domain" description="V-ATPase proteolipid subunit C-like" evidence="12">
    <location>
        <begin position="18"/>
        <end position="70"/>
    </location>
</feature>
<dbReference type="NCBIfam" id="TIGR01100">
    <property type="entry name" value="V_ATP_synt_C"/>
    <property type="match status" value="1"/>
</dbReference>
<comment type="similarity">
    <text evidence="3 11">Belongs to the V-ATPase proteolipid subunit family.</text>
</comment>
<feature type="transmembrane region" description="Helical" evidence="11">
    <location>
        <begin position="12"/>
        <end position="34"/>
    </location>
</feature>
<keyword evidence="10 11" id="KW-0472">Membrane</keyword>
<comment type="subcellular location">
    <subcellularLocation>
        <location evidence="2 11">Vacuole membrane</location>
        <topology evidence="2 11">Multi-pass membrane protein</topology>
    </subcellularLocation>
</comment>
<keyword evidence="7 11" id="KW-0375">Hydrogen ion transport</keyword>
<proteinExistence type="inferred from homology"/>
<gene>
    <name evidence="13" type="ORF">LITE_LOCUS35225</name>
</gene>
<dbReference type="InterPro" id="IPR000245">
    <property type="entry name" value="ATPase_proteolipid_csu"/>
</dbReference>
<protein>
    <recommendedName>
        <fullName evidence="11">V-type proton ATPase proteolipid subunit</fullName>
    </recommendedName>
</protein>
<evidence type="ECO:0000313" key="13">
    <source>
        <dbReference type="EMBL" id="CAI0462113.1"/>
    </source>
</evidence>
<dbReference type="AlphaFoldDB" id="A0AAV0NV64"/>
<dbReference type="GO" id="GO:0033179">
    <property type="term" value="C:proton-transporting V-type ATPase, V0 domain"/>
    <property type="evidence" value="ECO:0007669"/>
    <property type="project" value="InterPro"/>
</dbReference>
<evidence type="ECO:0000256" key="3">
    <source>
        <dbReference type="ARBA" id="ARBA00007296"/>
    </source>
</evidence>
<comment type="function">
    <text evidence="1 11">Proton-conducting pore forming subunit of the membrane integral V0 complex of vacuolar ATPase. V-ATPase is responsible for acidifying a variety of intracellular compartments in eukaryotic cells.</text>
</comment>
<sequence length="176" mass="19106">MSTFSGDETTPFFGLLVTASALVFSCMGAAYGTAKSSVGVTSMGLMRPELVMKSIVPVVMAGVLGIYDMVLLSSLVPGSILRPNRTTYSTATLTFHLDWPVVSSDTLLAWPLASLEMSASGTTFRGPCSRGSRCELFNLIIIVLFYLFLIYCDNEVAIVKSSKFFIFYFIIAMSLI</sequence>
<dbReference type="GO" id="GO:0005774">
    <property type="term" value="C:vacuolar membrane"/>
    <property type="evidence" value="ECO:0007669"/>
    <property type="project" value="UniProtKB-SubCell"/>
</dbReference>
<dbReference type="PRINTS" id="PR00122">
    <property type="entry name" value="VACATPASE"/>
</dbReference>
<feature type="transmembrane region" description="Helical" evidence="11">
    <location>
        <begin position="54"/>
        <end position="76"/>
    </location>
</feature>
<keyword evidence="8 11" id="KW-1133">Transmembrane helix</keyword>
<dbReference type="InterPro" id="IPR002379">
    <property type="entry name" value="ATPase_proteolipid_c-like_dom"/>
</dbReference>
<dbReference type="Gene3D" id="1.20.120.610">
    <property type="entry name" value="lithium bound rotor ring of v- atpase"/>
    <property type="match status" value="1"/>
</dbReference>
<evidence type="ECO:0000259" key="12">
    <source>
        <dbReference type="Pfam" id="PF00137"/>
    </source>
</evidence>
<evidence type="ECO:0000313" key="14">
    <source>
        <dbReference type="Proteomes" id="UP001154282"/>
    </source>
</evidence>
<keyword evidence="5 11" id="KW-0926">Vacuole</keyword>
<comment type="caution">
    <text evidence="13">The sequence shown here is derived from an EMBL/GenBank/DDBJ whole genome shotgun (WGS) entry which is preliminary data.</text>
</comment>
<evidence type="ECO:0000256" key="10">
    <source>
        <dbReference type="ARBA" id="ARBA00023136"/>
    </source>
</evidence>
<keyword evidence="6 11" id="KW-0812">Transmembrane</keyword>
<evidence type="ECO:0000256" key="2">
    <source>
        <dbReference type="ARBA" id="ARBA00004128"/>
    </source>
</evidence>
<keyword evidence="4 11" id="KW-0813">Transport</keyword>
<comment type="subunit">
    <text evidence="11">V-ATPase is a heteromultimeric enzyme composed of a peripheral catalytic V1 complex attached to an integral membrane V0 proton pore complex.</text>
</comment>
<keyword evidence="14" id="KW-1185">Reference proteome</keyword>
<accession>A0AAV0NV64</accession>
<reference evidence="13" key="1">
    <citation type="submission" date="2022-08" db="EMBL/GenBank/DDBJ databases">
        <authorList>
            <person name="Gutierrez-Valencia J."/>
        </authorList>
    </citation>
    <scope>NUCLEOTIDE SEQUENCE</scope>
</reference>
<dbReference type="Pfam" id="PF00137">
    <property type="entry name" value="ATP-synt_C"/>
    <property type="match status" value="1"/>
</dbReference>
<dbReference type="InterPro" id="IPR035921">
    <property type="entry name" value="F/V-ATP_Csub_sf"/>
</dbReference>
<dbReference type="Proteomes" id="UP001154282">
    <property type="component" value="Unassembled WGS sequence"/>
</dbReference>
<evidence type="ECO:0000256" key="6">
    <source>
        <dbReference type="ARBA" id="ARBA00022692"/>
    </source>
</evidence>
<evidence type="ECO:0000256" key="5">
    <source>
        <dbReference type="ARBA" id="ARBA00022554"/>
    </source>
</evidence>
<evidence type="ECO:0000256" key="8">
    <source>
        <dbReference type="ARBA" id="ARBA00022989"/>
    </source>
</evidence>
<dbReference type="GO" id="GO:0046961">
    <property type="term" value="F:proton-transporting ATPase activity, rotational mechanism"/>
    <property type="evidence" value="ECO:0007669"/>
    <property type="project" value="InterPro"/>
</dbReference>
<keyword evidence="9 11" id="KW-0406">Ion transport</keyword>